<organism evidence="1">
    <name type="scientific">Physcomitrium patens</name>
    <name type="common">Spreading-leaved earth moss</name>
    <name type="synonym">Physcomitrella patens</name>
    <dbReference type="NCBI Taxonomy" id="3218"/>
    <lineage>
        <taxon>Eukaryota</taxon>
        <taxon>Viridiplantae</taxon>
        <taxon>Streptophyta</taxon>
        <taxon>Embryophyta</taxon>
        <taxon>Bryophyta</taxon>
        <taxon>Bryophytina</taxon>
        <taxon>Bryopsida</taxon>
        <taxon>Funariidae</taxon>
        <taxon>Funariales</taxon>
        <taxon>Funariaceae</taxon>
        <taxon>Physcomitrium</taxon>
    </lineage>
</organism>
<sequence length="42" mass="4729">MHCDFSGVLLLVQESLVWILKQSLCVGFVSIEAFTVREMCVP</sequence>
<dbReference type="Gramene" id="Pp3c26_3500V3.1">
    <property type="protein sequence ID" value="Pp3c26_3500V3.1"/>
    <property type="gene ID" value="Pp3c26_3500"/>
</dbReference>
<dbReference type="InParanoid" id="A0A2K1IBN8"/>
<evidence type="ECO:0000313" key="2">
    <source>
        <dbReference type="EnsemblPlants" id="Pp3c26_3500V3.1"/>
    </source>
</evidence>
<dbReference type="Proteomes" id="UP000006727">
    <property type="component" value="Chromosome 26"/>
</dbReference>
<keyword evidence="3" id="KW-1185">Reference proteome</keyword>
<evidence type="ECO:0000313" key="1">
    <source>
        <dbReference type="EMBL" id="PNR26703.1"/>
    </source>
</evidence>
<reference evidence="1 3" key="1">
    <citation type="journal article" date="2008" name="Science">
        <title>The Physcomitrella genome reveals evolutionary insights into the conquest of land by plants.</title>
        <authorList>
            <person name="Rensing S."/>
            <person name="Lang D."/>
            <person name="Zimmer A."/>
            <person name="Terry A."/>
            <person name="Salamov A."/>
            <person name="Shapiro H."/>
            <person name="Nishiyama T."/>
            <person name="Perroud P.-F."/>
            <person name="Lindquist E."/>
            <person name="Kamisugi Y."/>
            <person name="Tanahashi T."/>
            <person name="Sakakibara K."/>
            <person name="Fujita T."/>
            <person name="Oishi K."/>
            <person name="Shin-I T."/>
            <person name="Kuroki Y."/>
            <person name="Toyoda A."/>
            <person name="Suzuki Y."/>
            <person name="Hashimoto A."/>
            <person name="Yamaguchi K."/>
            <person name="Sugano A."/>
            <person name="Kohara Y."/>
            <person name="Fujiyama A."/>
            <person name="Anterola A."/>
            <person name="Aoki S."/>
            <person name="Ashton N."/>
            <person name="Barbazuk W.B."/>
            <person name="Barker E."/>
            <person name="Bennetzen J."/>
            <person name="Bezanilla M."/>
            <person name="Blankenship R."/>
            <person name="Cho S.H."/>
            <person name="Dutcher S."/>
            <person name="Estelle M."/>
            <person name="Fawcett J.A."/>
            <person name="Gundlach H."/>
            <person name="Hanada K."/>
            <person name="Heyl A."/>
            <person name="Hicks K.A."/>
            <person name="Hugh J."/>
            <person name="Lohr M."/>
            <person name="Mayer K."/>
            <person name="Melkozernov A."/>
            <person name="Murata T."/>
            <person name="Nelson D."/>
            <person name="Pils B."/>
            <person name="Prigge M."/>
            <person name="Reiss B."/>
            <person name="Renner T."/>
            <person name="Rombauts S."/>
            <person name="Rushton P."/>
            <person name="Sanderfoot A."/>
            <person name="Schween G."/>
            <person name="Shiu S.-H."/>
            <person name="Stueber K."/>
            <person name="Theodoulou F.L."/>
            <person name="Tu H."/>
            <person name="Van de Peer Y."/>
            <person name="Verrier P.J."/>
            <person name="Waters E."/>
            <person name="Wood A."/>
            <person name="Yang L."/>
            <person name="Cove D."/>
            <person name="Cuming A."/>
            <person name="Hasebe M."/>
            <person name="Lucas S."/>
            <person name="Mishler D.B."/>
            <person name="Reski R."/>
            <person name="Grigoriev I."/>
            <person name="Quatrano R.S."/>
            <person name="Boore J.L."/>
        </authorList>
    </citation>
    <scope>NUCLEOTIDE SEQUENCE [LARGE SCALE GENOMIC DNA]</scope>
    <source>
        <strain evidence="2 3">cv. Gransden 2004</strain>
    </source>
</reference>
<gene>
    <name evidence="1" type="ORF">PHYPA_030184</name>
</gene>
<name>A0A2K1IBN8_PHYPA</name>
<proteinExistence type="predicted"/>
<dbReference type="EMBL" id="ABEU02000026">
    <property type="protein sequence ID" value="PNR26703.1"/>
    <property type="molecule type" value="Genomic_DNA"/>
</dbReference>
<accession>A0A2K1IBN8</accession>
<dbReference type="AlphaFoldDB" id="A0A2K1IBN8"/>
<dbReference type="EnsemblPlants" id="Pp3c26_3500V3.1">
    <property type="protein sequence ID" value="Pp3c26_3500V3.1"/>
    <property type="gene ID" value="Pp3c26_3500"/>
</dbReference>
<reference evidence="2" key="3">
    <citation type="submission" date="2020-12" db="UniProtKB">
        <authorList>
            <consortium name="EnsemblPlants"/>
        </authorList>
    </citation>
    <scope>IDENTIFICATION</scope>
</reference>
<evidence type="ECO:0000313" key="3">
    <source>
        <dbReference type="Proteomes" id="UP000006727"/>
    </source>
</evidence>
<reference evidence="1 3" key="2">
    <citation type="journal article" date="2018" name="Plant J.">
        <title>The Physcomitrella patens chromosome-scale assembly reveals moss genome structure and evolution.</title>
        <authorList>
            <person name="Lang D."/>
            <person name="Ullrich K.K."/>
            <person name="Murat F."/>
            <person name="Fuchs J."/>
            <person name="Jenkins J."/>
            <person name="Haas F.B."/>
            <person name="Piednoel M."/>
            <person name="Gundlach H."/>
            <person name="Van Bel M."/>
            <person name="Meyberg R."/>
            <person name="Vives C."/>
            <person name="Morata J."/>
            <person name="Symeonidi A."/>
            <person name="Hiss M."/>
            <person name="Muchero W."/>
            <person name="Kamisugi Y."/>
            <person name="Saleh O."/>
            <person name="Blanc G."/>
            <person name="Decker E.L."/>
            <person name="van Gessel N."/>
            <person name="Grimwood J."/>
            <person name="Hayes R.D."/>
            <person name="Graham S.W."/>
            <person name="Gunter L.E."/>
            <person name="McDaniel S.F."/>
            <person name="Hoernstein S.N.W."/>
            <person name="Larsson A."/>
            <person name="Li F.W."/>
            <person name="Perroud P.F."/>
            <person name="Phillips J."/>
            <person name="Ranjan P."/>
            <person name="Rokshar D.S."/>
            <person name="Rothfels C.J."/>
            <person name="Schneider L."/>
            <person name="Shu S."/>
            <person name="Stevenson D.W."/>
            <person name="Thummler F."/>
            <person name="Tillich M."/>
            <person name="Villarreal Aguilar J.C."/>
            <person name="Widiez T."/>
            <person name="Wong G.K."/>
            <person name="Wymore A."/>
            <person name="Zhang Y."/>
            <person name="Zimmer A.D."/>
            <person name="Quatrano R.S."/>
            <person name="Mayer K.F.X."/>
            <person name="Goodstein D."/>
            <person name="Casacuberta J.M."/>
            <person name="Vandepoele K."/>
            <person name="Reski R."/>
            <person name="Cuming A.C."/>
            <person name="Tuskan G.A."/>
            <person name="Maumus F."/>
            <person name="Salse J."/>
            <person name="Schmutz J."/>
            <person name="Rensing S.A."/>
        </authorList>
    </citation>
    <scope>NUCLEOTIDE SEQUENCE [LARGE SCALE GENOMIC DNA]</scope>
    <source>
        <strain evidence="2 3">cv. Gransden 2004</strain>
    </source>
</reference>
<protein>
    <submittedName>
        <fullName evidence="1 2">Uncharacterized protein</fullName>
    </submittedName>
</protein>